<dbReference type="InterPro" id="IPR025877">
    <property type="entry name" value="MobA-like_NTP_Trfase"/>
</dbReference>
<feature type="domain" description="MobA-like NTP transferase" evidence="1">
    <location>
        <begin position="14"/>
        <end position="99"/>
    </location>
</feature>
<evidence type="ECO:0000259" key="1">
    <source>
        <dbReference type="Pfam" id="PF12804"/>
    </source>
</evidence>
<dbReference type="GO" id="GO:0016779">
    <property type="term" value="F:nucleotidyltransferase activity"/>
    <property type="evidence" value="ECO:0007669"/>
    <property type="project" value="UniProtKB-ARBA"/>
</dbReference>
<organism evidence="2 3">
    <name type="scientific">Lysinibacillus sphaericus</name>
    <name type="common">Bacillus sphaericus</name>
    <dbReference type="NCBI Taxonomy" id="1421"/>
    <lineage>
        <taxon>Bacteria</taxon>
        <taxon>Bacillati</taxon>
        <taxon>Bacillota</taxon>
        <taxon>Bacilli</taxon>
        <taxon>Bacillales</taxon>
        <taxon>Bacillaceae</taxon>
        <taxon>Lysinibacillus</taxon>
    </lineage>
</organism>
<dbReference type="GO" id="GO:0004305">
    <property type="term" value="F:ethanolamine kinase activity"/>
    <property type="evidence" value="ECO:0007669"/>
    <property type="project" value="TreeGrafter"/>
</dbReference>
<dbReference type="AlphaFoldDB" id="A0A544UH48"/>
<accession>A0A544UH48</accession>
<dbReference type="InterPro" id="IPR011009">
    <property type="entry name" value="Kinase-like_dom_sf"/>
</dbReference>
<dbReference type="SUPFAM" id="SSF56112">
    <property type="entry name" value="Protein kinase-like (PK-like)"/>
    <property type="match status" value="1"/>
</dbReference>
<dbReference type="PANTHER" id="PTHR22603:SF66">
    <property type="entry name" value="ETHANOLAMINE KINASE"/>
    <property type="match status" value="1"/>
</dbReference>
<dbReference type="Gene3D" id="3.90.1200.10">
    <property type="match status" value="1"/>
</dbReference>
<dbReference type="EMBL" id="SADV01000009">
    <property type="protein sequence ID" value="TQR32170.1"/>
    <property type="molecule type" value="Genomic_DNA"/>
</dbReference>
<comment type="caution">
    <text evidence="2">The sequence shown here is derived from an EMBL/GenBank/DDBJ whole genome shotgun (WGS) entry which is preliminary data.</text>
</comment>
<reference evidence="2 3" key="1">
    <citation type="submission" date="2018-03" db="EMBL/GenBank/DDBJ databases">
        <title>Aerobic endospore-forming bacteria genome sequencing and assembly.</title>
        <authorList>
            <person name="Cavalcante D.A."/>
            <person name="Driks A."/>
            <person name="Putonti C."/>
            <person name="De-Souza M.T."/>
        </authorList>
    </citation>
    <scope>NUCLEOTIDE SEQUENCE [LARGE SCALE GENOMIC DNA]</scope>
    <source>
        <strain evidence="2 3">SDF0037</strain>
    </source>
</reference>
<dbReference type="Gene3D" id="3.90.550.10">
    <property type="entry name" value="Spore Coat Polysaccharide Biosynthesis Protein SpsA, Chain A"/>
    <property type="match status" value="1"/>
</dbReference>
<evidence type="ECO:0000313" key="2">
    <source>
        <dbReference type="EMBL" id="TQR32170.1"/>
    </source>
</evidence>
<dbReference type="Pfam" id="PF12804">
    <property type="entry name" value="NTP_transf_3"/>
    <property type="match status" value="1"/>
</dbReference>
<dbReference type="InterPro" id="IPR029044">
    <property type="entry name" value="Nucleotide-diphossugar_trans"/>
</dbReference>
<dbReference type="GO" id="GO:0005737">
    <property type="term" value="C:cytoplasm"/>
    <property type="evidence" value="ECO:0007669"/>
    <property type="project" value="TreeGrafter"/>
</dbReference>
<gene>
    <name evidence="2" type="ORF">C7Y47_12645</name>
</gene>
<proteinExistence type="predicted"/>
<dbReference type="OrthoDB" id="9803871at2"/>
<name>A0A544UH48_LYSSH</name>
<dbReference type="Gene3D" id="3.30.200.20">
    <property type="entry name" value="Phosphorylase Kinase, domain 1"/>
    <property type="match status" value="1"/>
</dbReference>
<dbReference type="SUPFAM" id="SSF53448">
    <property type="entry name" value="Nucleotide-diphospho-sugar transferases"/>
    <property type="match status" value="1"/>
</dbReference>
<dbReference type="GO" id="GO:0006646">
    <property type="term" value="P:phosphatidylethanolamine biosynthetic process"/>
    <property type="evidence" value="ECO:0007669"/>
    <property type="project" value="TreeGrafter"/>
</dbReference>
<dbReference type="Proteomes" id="UP000317944">
    <property type="component" value="Unassembled WGS sequence"/>
</dbReference>
<dbReference type="Pfam" id="PF01633">
    <property type="entry name" value="Choline_kinase"/>
    <property type="match status" value="1"/>
</dbReference>
<sequence>MKGFKEMIHNINTAVILASGYSNAFGIPSCLLKVDHQTMIKRTVDMLKNRNIYEVYIIVGYKKNLIIEELENENVNFIINSIYTSTGTMKSLSLLKKYLNKDFILIEGNLFFDENILTTLLDSPNPNCITYTALNGSMEKTFIECTEKNHLIFMSTSSVAVGISKISIKLFREMLVLNESATYNWLNYKYFMLKCSKNLPISFINVDNKKWININSNEQYNKAVEGIYSNIYRKVSEKTIQFITNYLHQAIGTQPKEIRKIEFSGGMTNKNYKITLTDGNELQIRIPGAGTNSLVNRHNEIINSKAIATLEINVPTFYFNAHDGVKIAKYVKNAQTLSKQSARITNNMENIATILKKLHTSNVKMNNAFSFINIIQDYESVIITKTNKYYIDEKYPDFSKSKEKIEYLNDKIQQLKSFSICPCHNDLVPENFIKSSEGKLFLIDWEYSGYNNPFWDLAAYILESDLTIDDEQEFLKFYFQRPLLEEEYFQLNFYKSVQDILWSLWTIIKELHGDSFGNYGYKRYERGSNLLKGLDYC</sequence>
<dbReference type="PANTHER" id="PTHR22603">
    <property type="entry name" value="CHOLINE/ETHANOALAMINE KINASE"/>
    <property type="match status" value="1"/>
</dbReference>
<evidence type="ECO:0000313" key="3">
    <source>
        <dbReference type="Proteomes" id="UP000317944"/>
    </source>
</evidence>
<dbReference type="CDD" id="cd05151">
    <property type="entry name" value="ChoK-like"/>
    <property type="match status" value="1"/>
</dbReference>
<protein>
    <recommendedName>
        <fullName evidence="1">MobA-like NTP transferase domain-containing protein</fullName>
    </recommendedName>
</protein>